<keyword evidence="7" id="KW-0472">Membrane</keyword>
<dbReference type="PANTHER" id="PTHR30582:SF2">
    <property type="entry name" value="L,D-TRANSPEPTIDASE YCIB-RELATED"/>
    <property type="match status" value="1"/>
</dbReference>
<evidence type="ECO:0000259" key="8">
    <source>
        <dbReference type="PROSITE" id="PS52029"/>
    </source>
</evidence>
<evidence type="ECO:0000313" key="9">
    <source>
        <dbReference type="EMBL" id="KKR00969.1"/>
    </source>
</evidence>
<dbReference type="Proteomes" id="UP000033881">
    <property type="component" value="Unassembled WGS sequence"/>
</dbReference>
<keyword evidence="7" id="KW-1133">Transmembrane helix</keyword>
<dbReference type="GO" id="GO:0071555">
    <property type="term" value="P:cell wall organization"/>
    <property type="evidence" value="ECO:0007669"/>
    <property type="project" value="UniProtKB-UniRule"/>
</dbReference>
<accession>A0A0G0MA23</accession>
<dbReference type="PANTHER" id="PTHR30582">
    <property type="entry name" value="L,D-TRANSPEPTIDASE"/>
    <property type="match status" value="1"/>
</dbReference>
<feature type="transmembrane region" description="Helical" evidence="7">
    <location>
        <begin position="6"/>
        <end position="24"/>
    </location>
</feature>
<keyword evidence="4 6" id="KW-0573">Peptidoglycan synthesis</keyword>
<gene>
    <name evidence="9" type="ORF">UT24_C0008G0097</name>
</gene>
<dbReference type="GO" id="GO:0018104">
    <property type="term" value="P:peptidoglycan-protein cross-linking"/>
    <property type="evidence" value="ECO:0007669"/>
    <property type="project" value="TreeGrafter"/>
</dbReference>
<dbReference type="GO" id="GO:0071972">
    <property type="term" value="F:peptidoglycan L,D-transpeptidase activity"/>
    <property type="evidence" value="ECO:0007669"/>
    <property type="project" value="TreeGrafter"/>
</dbReference>
<feature type="active site" description="Proton donor/acceptor" evidence="6">
    <location>
        <position position="172"/>
    </location>
</feature>
<dbReference type="GO" id="GO:0008360">
    <property type="term" value="P:regulation of cell shape"/>
    <property type="evidence" value="ECO:0007669"/>
    <property type="project" value="UniProtKB-UniRule"/>
</dbReference>
<evidence type="ECO:0000256" key="5">
    <source>
        <dbReference type="ARBA" id="ARBA00023316"/>
    </source>
</evidence>
<sequence>MKKNFLIILASGAVIIISFVLLNFHSADKSGRIVAVGELYSSLKSGDLSGSVNSLEKTAYFDGGVVNIPEDVFDIKASKVLGVANEERWIEVDLSEQRLKAWDGSKLFLETLVSTGLPWYPTPTGEFRIWIKLRATKMEGGTGKYYYYLPNVPYVMYFQNSDVPGWRGYGLHGTYWHNDFGTQRSHGCVNLPTEIAKELYYWTSPVLPEGKSTVYADEGNLGTKIVIHE</sequence>
<dbReference type="PROSITE" id="PS52029">
    <property type="entry name" value="LD_TPASE"/>
    <property type="match status" value="1"/>
</dbReference>
<keyword evidence="3 6" id="KW-0133">Cell shape</keyword>
<comment type="pathway">
    <text evidence="1 6">Cell wall biogenesis; peptidoglycan biosynthesis.</text>
</comment>
<dbReference type="PATRIC" id="fig|1618574.4.peg.665"/>
<dbReference type="CDD" id="cd16913">
    <property type="entry name" value="YkuD_like"/>
    <property type="match status" value="1"/>
</dbReference>
<dbReference type="Gene3D" id="2.40.440.10">
    <property type="entry name" value="L,D-transpeptidase catalytic domain-like"/>
    <property type="match status" value="1"/>
</dbReference>
<evidence type="ECO:0000256" key="3">
    <source>
        <dbReference type="ARBA" id="ARBA00022960"/>
    </source>
</evidence>
<evidence type="ECO:0000256" key="7">
    <source>
        <dbReference type="SAM" id="Phobius"/>
    </source>
</evidence>
<organism evidence="9 10">
    <name type="scientific">Candidatus Woesebacteria bacterium GW2011_GWB1_39_12</name>
    <dbReference type="NCBI Taxonomy" id="1618574"/>
    <lineage>
        <taxon>Bacteria</taxon>
        <taxon>Candidatus Woeseibacteriota</taxon>
    </lineage>
</organism>
<name>A0A0G0MA23_9BACT</name>
<feature type="domain" description="L,D-TPase catalytic" evidence="8">
    <location>
        <begin position="88"/>
        <end position="228"/>
    </location>
</feature>
<dbReference type="UniPathway" id="UPA00219"/>
<comment type="caution">
    <text evidence="9">The sequence shown here is derived from an EMBL/GenBank/DDBJ whole genome shotgun (WGS) entry which is preliminary data.</text>
</comment>
<evidence type="ECO:0000256" key="2">
    <source>
        <dbReference type="ARBA" id="ARBA00022679"/>
    </source>
</evidence>
<dbReference type="EMBL" id="LBWB01000008">
    <property type="protein sequence ID" value="KKR00969.1"/>
    <property type="molecule type" value="Genomic_DNA"/>
</dbReference>
<dbReference type="AlphaFoldDB" id="A0A0G0MA23"/>
<evidence type="ECO:0000256" key="6">
    <source>
        <dbReference type="PROSITE-ProRule" id="PRU01373"/>
    </source>
</evidence>
<dbReference type="Pfam" id="PF03734">
    <property type="entry name" value="YkuD"/>
    <property type="match status" value="1"/>
</dbReference>
<evidence type="ECO:0000256" key="4">
    <source>
        <dbReference type="ARBA" id="ARBA00022984"/>
    </source>
</evidence>
<evidence type="ECO:0000256" key="1">
    <source>
        <dbReference type="ARBA" id="ARBA00004752"/>
    </source>
</evidence>
<dbReference type="InterPro" id="IPR050979">
    <property type="entry name" value="LD-transpeptidase"/>
</dbReference>
<feature type="active site" description="Nucleophile" evidence="6">
    <location>
        <position position="188"/>
    </location>
</feature>
<evidence type="ECO:0000313" key="10">
    <source>
        <dbReference type="Proteomes" id="UP000033881"/>
    </source>
</evidence>
<keyword evidence="5 6" id="KW-0961">Cell wall biogenesis/degradation</keyword>
<keyword evidence="2" id="KW-0808">Transferase</keyword>
<dbReference type="InterPro" id="IPR038063">
    <property type="entry name" value="Transpep_catalytic_dom"/>
</dbReference>
<dbReference type="GO" id="GO:0005576">
    <property type="term" value="C:extracellular region"/>
    <property type="evidence" value="ECO:0007669"/>
    <property type="project" value="TreeGrafter"/>
</dbReference>
<reference evidence="9 10" key="1">
    <citation type="journal article" date="2015" name="Nature">
        <title>rRNA introns, odd ribosomes, and small enigmatic genomes across a large radiation of phyla.</title>
        <authorList>
            <person name="Brown C.T."/>
            <person name="Hug L.A."/>
            <person name="Thomas B.C."/>
            <person name="Sharon I."/>
            <person name="Castelle C.J."/>
            <person name="Singh A."/>
            <person name="Wilkins M.J."/>
            <person name="Williams K.H."/>
            <person name="Banfield J.F."/>
        </authorList>
    </citation>
    <scope>NUCLEOTIDE SEQUENCE [LARGE SCALE GENOMIC DNA]</scope>
</reference>
<dbReference type="GO" id="GO:0016740">
    <property type="term" value="F:transferase activity"/>
    <property type="evidence" value="ECO:0007669"/>
    <property type="project" value="UniProtKB-KW"/>
</dbReference>
<dbReference type="InterPro" id="IPR005490">
    <property type="entry name" value="LD_TPept_cat_dom"/>
</dbReference>
<dbReference type="STRING" id="1618574.UT24_C0008G0097"/>
<proteinExistence type="predicted"/>
<keyword evidence="7" id="KW-0812">Transmembrane</keyword>
<dbReference type="SUPFAM" id="SSF141523">
    <property type="entry name" value="L,D-transpeptidase catalytic domain-like"/>
    <property type="match status" value="1"/>
</dbReference>
<protein>
    <submittedName>
        <fullName evidence="9">ErfK/YbiS/YcfS/YnhG family protein</fullName>
    </submittedName>
</protein>